<keyword evidence="5" id="KW-0190">Covalent protein-DNA linkage</keyword>
<dbReference type="GO" id="GO:0003697">
    <property type="term" value="F:single-stranded DNA binding"/>
    <property type="evidence" value="ECO:0007669"/>
    <property type="project" value="InterPro"/>
</dbReference>
<evidence type="ECO:0000256" key="4">
    <source>
        <dbReference type="ARBA" id="ARBA00022801"/>
    </source>
</evidence>
<dbReference type="PANTHER" id="PTHR13604">
    <property type="entry name" value="DC12-RELATED"/>
    <property type="match status" value="1"/>
</dbReference>
<protein>
    <submittedName>
        <fullName evidence="9">DUF159-domain-containing protein</fullName>
    </submittedName>
</protein>
<accession>A0A6G1JIA6</accession>
<feature type="compositionally biased region" description="Basic and acidic residues" evidence="8">
    <location>
        <begin position="52"/>
        <end position="61"/>
    </location>
</feature>
<feature type="compositionally biased region" description="Polar residues" evidence="8">
    <location>
        <begin position="400"/>
        <end position="410"/>
    </location>
</feature>
<dbReference type="AlphaFoldDB" id="A0A6G1JIA6"/>
<evidence type="ECO:0000256" key="8">
    <source>
        <dbReference type="SAM" id="MobiDB-lite"/>
    </source>
</evidence>
<comment type="similarity">
    <text evidence="1">Belongs to the SOS response-associated peptidase family.</text>
</comment>
<feature type="compositionally biased region" description="Basic and acidic residues" evidence="8">
    <location>
        <begin position="348"/>
        <end position="359"/>
    </location>
</feature>
<dbReference type="InterPro" id="IPR036590">
    <property type="entry name" value="SRAP-like"/>
</dbReference>
<dbReference type="GO" id="GO:0006508">
    <property type="term" value="P:proteolysis"/>
    <property type="evidence" value="ECO:0007669"/>
    <property type="project" value="UniProtKB-KW"/>
</dbReference>
<keyword evidence="4" id="KW-0378">Hydrolase</keyword>
<keyword evidence="7" id="KW-0456">Lyase</keyword>
<dbReference type="GO" id="GO:0016829">
    <property type="term" value="F:lyase activity"/>
    <property type="evidence" value="ECO:0007669"/>
    <property type="project" value="UniProtKB-KW"/>
</dbReference>
<evidence type="ECO:0000256" key="5">
    <source>
        <dbReference type="ARBA" id="ARBA00023124"/>
    </source>
</evidence>
<keyword evidence="3" id="KW-0227">DNA damage</keyword>
<reference evidence="9" key="1">
    <citation type="journal article" date="2020" name="Stud. Mycol.">
        <title>101 Dothideomycetes genomes: a test case for predicting lifestyles and emergence of pathogens.</title>
        <authorList>
            <person name="Haridas S."/>
            <person name="Albert R."/>
            <person name="Binder M."/>
            <person name="Bloem J."/>
            <person name="Labutti K."/>
            <person name="Salamov A."/>
            <person name="Andreopoulos B."/>
            <person name="Baker S."/>
            <person name="Barry K."/>
            <person name="Bills G."/>
            <person name="Bluhm B."/>
            <person name="Cannon C."/>
            <person name="Castanera R."/>
            <person name="Culley D."/>
            <person name="Daum C."/>
            <person name="Ezra D."/>
            <person name="Gonzalez J."/>
            <person name="Henrissat B."/>
            <person name="Kuo A."/>
            <person name="Liang C."/>
            <person name="Lipzen A."/>
            <person name="Lutzoni F."/>
            <person name="Magnuson J."/>
            <person name="Mondo S."/>
            <person name="Nolan M."/>
            <person name="Ohm R."/>
            <person name="Pangilinan J."/>
            <person name="Park H.-J."/>
            <person name="Ramirez L."/>
            <person name="Alfaro M."/>
            <person name="Sun H."/>
            <person name="Tritt A."/>
            <person name="Yoshinaga Y."/>
            <person name="Zwiers L.-H."/>
            <person name="Turgeon B."/>
            <person name="Goodwin S."/>
            <person name="Spatafora J."/>
            <person name="Crous P."/>
            <person name="Grigoriev I."/>
        </authorList>
    </citation>
    <scope>NUCLEOTIDE SEQUENCE</scope>
    <source>
        <strain evidence="9">CBS 122367</strain>
    </source>
</reference>
<feature type="region of interest" description="Disordered" evidence="8">
    <location>
        <begin position="285"/>
        <end position="426"/>
    </location>
</feature>
<evidence type="ECO:0000313" key="9">
    <source>
        <dbReference type="EMBL" id="KAF2689869.1"/>
    </source>
</evidence>
<evidence type="ECO:0000256" key="1">
    <source>
        <dbReference type="ARBA" id="ARBA00008136"/>
    </source>
</evidence>
<feature type="compositionally biased region" description="Polar residues" evidence="8">
    <location>
        <begin position="370"/>
        <end position="383"/>
    </location>
</feature>
<dbReference type="PANTHER" id="PTHR13604:SF0">
    <property type="entry name" value="ABASIC SITE PROCESSING PROTEIN HMCES"/>
    <property type="match status" value="1"/>
</dbReference>
<feature type="compositionally biased region" description="Basic and acidic residues" evidence="8">
    <location>
        <begin position="285"/>
        <end position="327"/>
    </location>
</feature>
<evidence type="ECO:0000256" key="6">
    <source>
        <dbReference type="ARBA" id="ARBA00023125"/>
    </source>
</evidence>
<dbReference type="GO" id="GO:0106300">
    <property type="term" value="P:protein-DNA covalent cross-linking repair"/>
    <property type="evidence" value="ECO:0007669"/>
    <property type="project" value="InterPro"/>
</dbReference>
<name>A0A6G1JIA6_9PLEO</name>
<feature type="region of interest" description="Disordered" evidence="8">
    <location>
        <begin position="50"/>
        <end position="76"/>
    </location>
</feature>
<sequence>MCGRYALALRPSEVRQQLEQANMPVEEAPHDDSVRQSYNFAPGYHGLVYRADGPDRGGRSDEADEGDDHGHVKTEDDACRASATKYKLQAMKWGLVPFWTKRNPDYGSLIKTINCRDDSLIEDRGMWTSMKKKKRCIIVAQGFYEWLKKDNGRDRLPHFTKRKDGQLMSFAGLWDCVRYEDSDEKLYTYTIITTDSNKQLQFLHDRMPVIFDNGSDAIRTWLDPNRTEWSHDLQSLLKPYEGELECYPVSKDVGKVGNNSPSFLVPINSAANKQNIANFFGNQRKAAEPKQNEEAVGKPEHDLGGSKEIKVEHDVNEPRETAFRVEGSEENALLPIPATSSSPGADSKGVKRERSKADIDGDTAAGAPQQKRTISAMPSQSPKRSAAKTPAKTPAKKGTRSATSNGSAAKSPSKGDGSRKITSFFK</sequence>
<dbReference type="Pfam" id="PF02586">
    <property type="entry name" value="SRAP"/>
    <property type="match status" value="1"/>
</dbReference>
<evidence type="ECO:0000313" key="10">
    <source>
        <dbReference type="Proteomes" id="UP000799291"/>
    </source>
</evidence>
<dbReference type="Proteomes" id="UP000799291">
    <property type="component" value="Unassembled WGS sequence"/>
</dbReference>
<proteinExistence type="inferred from homology"/>
<dbReference type="SUPFAM" id="SSF143081">
    <property type="entry name" value="BB1717-like"/>
    <property type="match status" value="1"/>
</dbReference>
<dbReference type="InterPro" id="IPR003738">
    <property type="entry name" value="SRAP"/>
</dbReference>
<evidence type="ECO:0000256" key="2">
    <source>
        <dbReference type="ARBA" id="ARBA00022670"/>
    </source>
</evidence>
<keyword evidence="10" id="KW-1185">Reference proteome</keyword>
<gene>
    <name evidence="9" type="ORF">K458DRAFT_412726</name>
</gene>
<dbReference type="EMBL" id="MU005571">
    <property type="protein sequence ID" value="KAF2689869.1"/>
    <property type="molecule type" value="Genomic_DNA"/>
</dbReference>
<dbReference type="Gene3D" id="3.90.1680.10">
    <property type="entry name" value="SOS response associated peptidase-like"/>
    <property type="match status" value="1"/>
</dbReference>
<dbReference type="GO" id="GO:0008233">
    <property type="term" value="F:peptidase activity"/>
    <property type="evidence" value="ECO:0007669"/>
    <property type="project" value="UniProtKB-KW"/>
</dbReference>
<keyword evidence="6" id="KW-0238">DNA-binding</keyword>
<dbReference type="OrthoDB" id="2111841at2759"/>
<organism evidence="9 10">
    <name type="scientific">Lentithecium fluviatile CBS 122367</name>
    <dbReference type="NCBI Taxonomy" id="1168545"/>
    <lineage>
        <taxon>Eukaryota</taxon>
        <taxon>Fungi</taxon>
        <taxon>Dikarya</taxon>
        <taxon>Ascomycota</taxon>
        <taxon>Pezizomycotina</taxon>
        <taxon>Dothideomycetes</taxon>
        <taxon>Pleosporomycetidae</taxon>
        <taxon>Pleosporales</taxon>
        <taxon>Massarineae</taxon>
        <taxon>Lentitheciaceae</taxon>
        <taxon>Lentithecium</taxon>
    </lineage>
</organism>
<evidence type="ECO:0000256" key="3">
    <source>
        <dbReference type="ARBA" id="ARBA00022763"/>
    </source>
</evidence>
<evidence type="ECO:0000256" key="7">
    <source>
        <dbReference type="ARBA" id="ARBA00023239"/>
    </source>
</evidence>
<keyword evidence="2" id="KW-0645">Protease</keyword>